<evidence type="ECO:0000313" key="2">
    <source>
        <dbReference type="EMBL" id="KAF2675053.1"/>
    </source>
</evidence>
<evidence type="ECO:0000256" key="1">
    <source>
        <dbReference type="SAM" id="MobiDB-lite"/>
    </source>
</evidence>
<evidence type="ECO:0000313" key="3">
    <source>
        <dbReference type="Proteomes" id="UP000799302"/>
    </source>
</evidence>
<protein>
    <submittedName>
        <fullName evidence="2">Uncharacterized protein</fullName>
    </submittedName>
</protein>
<sequence length="559" mass="62449">MAEEVDPWDLDPETLQLPVPKEAKPEVKSTGSWDNSHSNQPSPTKEEAQEPAAQDPTESEDPWAIPGGIKPPDNDWPSVDNQAEIDPWDLDPETLSLPIHKGPALDSRSSNSYLKTPQQQGPVKRQFNSADSWAGVPTGPKNWREPKQPRDTYKAPSQSNDPWDTSAVPKDDDWPSEPVVPEDNNWPSATAKPEADPWDVNPESLPNKNIPFGNNDQNFNAFPKRQNIPWDEDPEFHNEPASGPAGPPAMGRSWSRQASSNGSRTLNSPKPFSPEPNSPNQNYSHQQRWSTKRTPSGPKSPSVVSHGESSARRPSAYTENQNPGSNLNTSRYATSQASTHAPKVFPAAKPASQGSRVCTTVPNGPPTVLFHTNSHSFSEDGDLGLILGDFDFQVDSMLLRRASSRFDSFLPSNEVFKSRTSPLAYGVPGYDGPDTNRAVATRWFILLSIVQFQAEKIHERWPYPSDLPNIYHTAKTAHEFDLADHLDRELRKRNFHSMFEELQGWKWKNIVAALAYAYSMSDNDLFRKLAKHIGTKWNYIYLKLAAENPEFSEDIPASF</sequence>
<feature type="compositionally biased region" description="Polar residues" evidence="1">
    <location>
        <begin position="204"/>
        <end position="220"/>
    </location>
</feature>
<feature type="compositionally biased region" description="Polar residues" evidence="1">
    <location>
        <begin position="29"/>
        <end position="43"/>
    </location>
</feature>
<keyword evidence="3" id="KW-1185">Reference proteome</keyword>
<accession>A0A6A6UUA1</accession>
<proteinExistence type="predicted"/>
<feature type="compositionally biased region" description="Polar residues" evidence="1">
    <location>
        <begin position="107"/>
        <end position="131"/>
    </location>
</feature>
<feature type="compositionally biased region" description="Basic and acidic residues" evidence="1">
    <location>
        <begin position="142"/>
        <end position="153"/>
    </location>
</feature>
<feature type="compositionally biased region" description="Polar residues" evidence="1">
    <location>
        <begin position="278"/>
        <end position="303"/>
    </location>
</feature>
<organism evidence="2 3">
    <name type="scientific">Microthyrium microscopicum</name>
    <dbReference type="NCBI Taxonomy" id="703497"/>
    <lineage>
        <taxon>Eukaryota</taxon>
        <taxon>Fungi</taxon>
        <taxon>Dikarya</taxon>
        <taxon>Ascomycota</taxon>
        <taxon>Pezizomycotina</taxon>
        <taxon>Dothideomycetes</taxon>
        <taxon>Dothideomycetes incertae sedis</taxon>
        <taxon>Microthyriales</taxon>
        <taxon>Microthyriaceae</taxon>
        <taxon>Microthyrium</taxon>
    </lineage>
</organism>
<feature type="compositionally biased region" description="Acidic residues" evidence="1">
    <location>
        <begin position="1"/>
        <end position="12"/>
    </location>
</feature>
<feature type="compositionally biased region" description="Polar residues" evidence="1">
    <location>
        <begin position="317"/>
        <end position="339"/>
    </location>
</feature>
<gene>
    <name evidence="2" type="ORF">BT63DRAFT_27549</name>
</gene>
<dbReference type="Proteomes" id="UP000799302">
    <property type="component" value="Unassembled WGS sequence"/>
</dbReference>
<feature type="compositionally biased region" description="Polar residues" evidence="1">
    <location>
        <begin position="254"/>
        <end position="270"/>
    </location>
</feature>
<dbReference type="AlphaFoldDB" id="A0A6A6UUA1"/>
<name>A0A6A6UUA1_9PEZI</name>
<feature type="region of interest" description="Disordered" evidence="1">
    <location>
        <begin position="1"/>
        <end position="352"/>
    </location>
</feature>
<reference evidence="2" key="1">
    <citation type="journal article" date="2020" name="Stud. Mycol.">
        <title>101 Dothideomycetes genomes: a test case for predicting lifestyles and emergence of pathogens.</title>
        <authorList>
            <person name="Haridas S."/>
            <person name="Albert R."/>
            <person name="Binder M."/>
            <person name="Bloem J."/>
            <person name="Labutti K."/>
            <person name="Salamov A."/>
            <person name="Andreopoulos B."/>
            <person name="Baker S."/>
            <person name="Barry K."/>
            <person name="Bills G."/>
            <person name="Bluhm B."/>
            <person name="Cannon C."/>
            <person name="Castanera R."/>
            <person name="Culley D."/>
            <person name="Daum C."/>
            <person name="Ezra D."/>
            <person name="Gonzalez J."/>
            <person name="Henrissat B."/>
            <person name="Kuo A."/>
            <person name="Liang C."/>
            <person name="Lipzen A."/>
            <person name="Lutzoni F."/>
            <person name="Magnuson J."/>
            <person name="Mondo S."/>
            <person name="Nolan M."/>
            <person name="Ohm R."/>
            <person name="Pangilinan J."/>
            <person name="Park H.-J."/>
            <person name="Ramirez L."/>
            <person name="Alfaro M."/>
            <person name="Sun H."/>
            <person name="Tritt A."/>
            <person name="Yoshinaga Y."/>
            <person name="Zwiers L.-H."/>
            <person name="Turgeon B."/>
            <person name="Goodwin S."/>
            <person name="Spatafora J."/>
            <person name="Crous P."/>
            <person name="Grigoriev I."/>
        </authorList>
    </citation>
    <scope>NUCLEOTIDE SEQUENCE</scope>
    <source>
        <strain evidence="2">CBS 115976</strain>
    </source>
</reference>
<dbReference type="EMBL" id="MU004230">
    <property type="protein sequence ID" value="KAF2675053.1"/>
    <property type="molecule type" value="Genomic_DNA"/>
</dbReference>
<feature type="compositionally biased region" description="Low complexity" evidence="1">
    <location>
        <begin position="240"/>
        <end position="251"/>
    </location>
</feature>